<keyword evidence="3" id="KW-0804">Transcription</keyword>
<dbReference type="PROSITE" id="PS50995">
    <property type="entry name" value="HTH_MARR_2"/>
    <property type="match status" value="1"/>
</dbReference>
<name>A0ABQ5V0R9_9PROT</name>
<keyword evidence="1" id="KW-0805">Transcription regulation</keyword>
<sequence>MSAPTVTSDAGMPTDHDAFKVMVEIEMIAKNATRIFEARLPGSLTRAQFGVLNRLARLDARETISEIARAFDVAQPTMSSTVKRLLDKGYVTTEVDHQDGRRKVVRLTPSGATAREAITQSLEPLFAEFAASEMRVDWSDLLTPLTVLRQTLEAR</sequence>
<dbReference type="InterPro" id="IPR011991">
    <property type="entry name" value="ArsR-like_HTH"/>
</dbReference>
<gene>
    <name evidence="5" type="ORF">GCM10007854_20710</name>
</gene>
<dbReference type="InterPro" id="IPR036390">
    <property type="entry name" value="WH_DNA-bd_sf"/>
</dbReference>
<comment type="caution">
    <text evidence="5">The sequence shown here is derived from an EMBL/GenBank/DDBJ whole genome shotgun (WGS) entry which is preliminary data.</text>
</comment>
<dbReference type="SMART" id="SM00347">
    <property type="entry name" value="HTH_MARR"/>
    <property type="match status" value="1"/>
</dbReference>
<dbReference type="InterPro" id="IPR039422">
    <property type="entry name" value="MarR/SlyA-like"/>
</dbReference>
<reference evidence="5" key="2">
    <citation type="submission" date="2023-01" db="EMBL/GenBank/DDBJ databases">
        <title>Draft genome sequence of Algimonas porphyrae strain NBRC 108216.</title>
        <authorList>
            <person name="Sun Q."/>
            <person name="Mori K."/>
        </authorList>
    </citation>
    <scope>NUCLEOTIDE SEQUENCE</scope>
    <source>
        <strain evidence="5">NBRC 108216</strain>
    </source>
</reference>
<dbReference type="RefSeq" id="WP_284372338.1">
    <property type="nucleotide sequence ID" value="NZ_BSNJ01000004.1"/>
</dbReference>
<dbReference type="InterPro" id="IPR000835">
    <property type="entry name" value="HTH_MarR-typ"/>
</dbReference>
<proteinExistence type="predicted"/>
<dbReference type="InterPro" id="IPR036388">
    <property type="entry name" value="WH-like_DNA-bd_sf"/>
</dbReference>
<dbReference type="PANTHER" id="PTHR33164">
    <property type="entry name" value="TRANSCRIPTIONAL REGULATOR, MARR FAMILY"/>
    <property type="match status" value="1"/>
</dbReference>
<keyword evidence="2" id="KW-0238">DNA-binding</keyword>
<dbReference type="SUPFAM" id="SSF46785">
    <property type="entry name" value="Winged helix' DNA-binding domain"/>
    <property type="match status" value="1"/>
</dbReference>
<dbReference type="PROSITE" id="PS01117">
    <property type="entry name" value="HTH_MARR_1"/>
    <property type="match status" value="1"/>
</dbReference>
<evidence type="ECO:0000256" key="3">
    <source>
        <dbReference type="ARBA" id="ARBA00023163"/>
    </source>
</evidence>
<dbReference type="CDD" id="cd00090">
    <property type="entry name" value="HTH_ARSR"/>
    <property type="match status" value="1"/>
</dbReference>
<dbReference type="Gene3D" id="1.10.10.10">
    <property type="entry name" value="Winged helix-like DNA-binding domain superfamily/Winged helix DNA-binding domain"/>
    <property type="match status" value="1"/>
</dbReference>
<dbReference type="Proteomes" id="UP001161390">
    <property type="component" value="Unassembled WGS sequence"/>
</dbReference>
<organism evidence="5 6">
    <name type="scientific">Algimonas porphyrae</name>
    <dbReference type="NCBI Taxonomy" id="1128113"/>
    <lineage>
        <taxon>Bacteria</taxon>
        <taxon>Pseudomonadati</taxon>
        <taxon>Pseudomonadota</taxon>
        <taxon>Alphaproteobacteria</taxon>
        <taxon>Maricaulales</taxon>
        <taxon>Robiginitomaculaceae</taxon>
        <taxon>Algimonas</taxon>
    </lineage>
</organism>
<evidence type="ECO:0000313" key="5">
    <source>
        <dbReference type="EMBL" id="GLQ21116.1"/>
    </source>
</evidence>
<evidence type="ECO:0000259" key="4">
    <source>
        <dbReference type="PROSITE" id="PS50995"/>
    </source>
</evidence>
<evidence type="ECO:0000313" key="6">
    <source>
        <dbReference type="Proteomes" id="UP001161390"/>
    </source>
</evidence>
<protein>
    <recommendedName>
        <fullName evidence="4">HTH marR-type domain-containing protein</fullName>
    </recommendedName>
</protein>
<keyword evidence="6" id="KW-1185">Reference proteome</keyword>
<feature type="domain" description="HTH marR-type" evidence="4">
    <location>
        <begin position="15"/>
        <end position="153"/>
    </location>
</feature>
<reference evidence="5" key="1">
    <citation type="journal article" date="2014" name="Int. J. Syst. Evol. Microbiol.">
        <title>Complete genome of a new Firmicutes species belonging to the dominant human colonic microbiota ('Ruminococcus bicirculans') reveals two chromosomes and a selective capacity to utilize plant glucans.</title>
        <authorList>
            <consortium name="NISC Comparative Sequencing Program"/>
            <person name="Wegmann U."/>
            <person name="Louis P."/>
            <person name="Goesmann A."/>
            <person name="Henrissat B."/>
            <person name="Duncan S.H."/>
            <person name="Flint H.J."/>
        </authorList>
    </citation>
    <scope>NUCLEOTIDE SEQUENCE</scope>
    <source>
        <strain evidence="5">NBRC 108216</strain>
    </source>
</reference>
<dbReference type="PANTHER" id="PTHR33164:SF43">
    <property type="entry name" value="HTH-TYPE TRANSCRIPTIONAL REPRESSOR YETL"/>
    <property type="match status" value="1"/>
</dbReference>
<dbReference type="InterPro" id="IPR023187">
    <property type="entry name" value="Tscrpt_reg_MarR-type_CS"/>
</dbReference>
<evidence type="ECO:0000256" key="1">
    <source>
        <dbReference type="ARBA" id="ARBA00023015"/>
    </source>
</evidence>
<accession>A0ABQ5V0R9</accession>
<dbReference type="Pfam" id="PF12802">
    <property type="entry name" value="MarR_2"/>
    <property type="match status" value="1"/>
</dbReference>
<evidence type="ECO:0000256" key="2">
    <source>
        <dbReference type="ARBA" id="ARBA00023125"/>
    </source>
</evidence>
<dbReference type="EMBL" id="BSNJ01000004">
    <property type="protein sequence ID" value="GLQ21116.1"/>
    <property type="molecule type" value="Genomic_DNA"/>
</dbReference>